<dbReference type="InterPro" id="IPR039426">
    <property type="entry name" value="TonB-dep_rcpt-like"/>
</dbReference>
<name>A0A8J2UN21_9BURK</name>
<dbReference type="PANTHER" id="PTHR30069">
    <property type="entry name" value="TONB-DEPENDENT OUTER MEMBRANE RECEPTOR"/>
    <property type="match status" value="1"/>
</dbReference>
<organism evidence="16 17">
    <name type="scientific">Oxalicibacterium flavum</name>
    <dbReference type="NCBI Taxonomy" id="179467"/>
    <lineage>
        <taxon>Bacteria</taxon>
        <taxon>Pseudomonadati</taxon>
        <taxon>Pseudomonadota</taxon>
        <taxon>Betaproteobacteria</taxon>
        <taxon>Burkholderiales</taxon>
        <taxon>Oxalobacteraceae</taxon>
        <taxon>Oxalicibacterium</taxon>
    </lineage>
</organism>
<dbReference type="PANTHER" id="PTHR30069:SF53">
    <property type="entry name" value="COLICIN I RECEPTOR-RELATED"/>
    <property type="match status" value="1"/>
</dbReference>
<keyword evidence="5 12" id="KW-0812">Transmembrane</keyword>
<dbReference type="CDD" id="cd01347">
    <property type="entry name" value="ligand_gated_channel"/>
    <property type="match status" value="1"/>
</dbReference>
<keyword evidence="7" id="KW-0406">Ion transport</keyword>
<keyword evidence="6" id="KW-0732">Signal</keyword>
<comment type="similarity">
    <text evidence="2 12 13">Belongs to the TonB-dependent receptor family.</text>
</comment>
<dbReference type="GO" id="GO:0015889">
    <property type="term" value="P:cobalamin transport"/>
    <property type="evidence" value="ECO:0007669"/>
    <property type="project" value="TreeGrafter"/>
</dbReference>
<accession>A0A8J2UN21</accession>
<comment type="caution">
    <text evidence="16">The sequence shown here is derived from an EMBL/GenBank/DDBJ whole genome shotgun (WGS) entry which is preliminary data.</text>
</comment>
<keyword evidence="4 12" id="KW-1134">Transmembrane beta strand</keyword>
<dbReference type="Pfam" id="PF00593">
    <property type="entry name" value="TonB_dep_Rec_b-barrel"/>
    <property type="match status" value="1"/>
</dbReference>
<evidence type="ECO:0000256" key="8">
    <source>
        <dbReference type="ARBA" id="ARBA00023077"/>
    </source>
</evidence>
<evidence type="ECO:0000256" key="11">
    <source>
        <dbReference type="ARBA" id="ARBA00023237"/>
    </source>
</evidence>
<dbReference type="Pfam" id="PF07715">
    <property type="entry name" value="Plug"/>
    <property type="match status" value="1"/>
</dbReference>
<evidence type="ECO:0000256" key="6">
    <source>
        <dbReference type="ARBA" id="ARBA00022729"/>
    </source>
</evidence>
<keyword evidence="3 12" id="KW-0813">Transport</keyword>
<dbReference type="Proteomes" id="UP000620266">
    <property type="component" value="Unassembled WGS sequence"/>
</dbReference>
<dbReference type="SUPFAM" id="SSF56935">
    <property type="entry name" value="Porins"/>
    <property type="match status" value="1"/>
</dbReference>
<reference evidence="16" key="2">
    <citation type="submission" date="2020-09" db="EMBL/GenBank/DDBJ databases">
        <authorList>
            <person name="Sun Q."/>
            <person name="Sedlacek I."/>
        </authorList>
    </citation>
    <scope>NUCLEOTIDE SEQUENCE</scope>
    <source>
        <strain evidence="16">CCM 7086</strain>
    </source>
</reference>
<dbReference type="GO" id="GO:0009279">
    <property type="term" value="C:cell outer membrane"/>
    <property type="evidence" value="ECO:0007669"/>
    <property type="project" value="UniProtKB-SubCell"/>
</dbReference>
<sequence>MLADHIVITAEEIRESGQTSLADLLQTKRSIEIKRNGGPGTDTEVYIRGGNGKQTLLLIDGVRSVSSTSGTAMWSAVPLSQIERVEIVMGPLSSLYGADAVGGVIQVFTKKGHGAPQLTFSAGAGSDGEQAYSAGISGSTEGDHRVRYSLNASHEKADGFSVRPARVVNPSTGSVTSYDPDKDGYTKRSLNGQVSWELAQGHEIGAMFLNSYNRADIDNSGIPVFKPYMVNEVDVYSAYSRNRLSDNWISLFQVSRSYTRQQSFSSATPGVNNSKQDNFSWQNDISIGKDLLQVLLERREESVFNTAQALQNRSRNNNSIAFAYQANRGNHQGSASVRYDDSSVYGSKVTGGLGYGYRFDQNWRVNGSVATSFRAPTYNDLYYAYSGNPTYGNPDAKPEKGKNAEIGVHYDNGRTHFSAVYYRNALTDMLAAEPCANGAPGQCTYNVDRALLTGVSLEAGSRFGSYRLFGSLDIQDPRDETTDTLIARRAKYHGTVGFSHTAGAIKSGADIVFSGYRYDQSEHKDRLGGYALLNLHASYDLNDDWQLFGRWNNALDKKYEFARGYQTQGSNVFVGIRYGFK</sequence>
<evidence type="ECO:0000259" key="15">
    <source>
        <dbReference type="Pfam" id="PF07715"/>
    </source>
</evidence>
<evidence type="ECO:0000256" key="10">
    <source>
        <dbReference type="ARBA" id="ARBA00023170"/>
    </source>
</evidence>
<evidence type="ECO:0000256" key="5">
    <source>
        <dbReference type="ARBA" id="ARBA00022692"/>
    </source>
</evidence>
<evidence type="ECO:0000313" key="16">
    <source>
        <dbReference type="EMBL" id="GGC10786.1"/>
    </source>
</evidence>
<reference evidence="16" key="1">
    <citation type="journal article" date="2014" name="Int. J. Syst. Evol. Microbiol.">
        <title>Complete genome sequence of Corynebacterium casei LMG S-19264T (=DSM 44701T), isolated from a smear-ripened cheese.</title>
        <authorList>
            <consortium name="US DOE Joint Genome Institute (JGI-PGF)"/>
            <person name="Walter F."/>
            <person name="Albersmeier A."/>
            <person name="Kalinowski J."/>
            <person name="Ruckert C."/>
        </authorList>
    </citation>
    <scope>NUCLEOTIDE SEQUENCE</scope>
    <source>
        <strain evidence="16">CCM 7086</strain>
    </source>
</reference>
<dbReference type="InterPro" id="IPR000531">
    <property type="entry name" value="Beta-barrel_TonB"/>
</dbReference>
<gene>
    <name evidence="16" type="ORF">GCM10007205_19930</name>
</gene>
<dbReference type="InterPro" id="IPR036942">
    <property type="entry name" value="Beta-barrel_TonB_sf"/>
</dbReference>
<proteinExistence type="inferred from homology"/>
<evidence type="ECO:0000313" key="17">
    <source>
        <dbReference type="Proteomes" id="UP000620266"/>
    </source>
</evidence>
<dbReference type="EMBL" id="BMCG01000003">
    <property type="protein sequence ID" value="GGC10786.1"/>
    <property type="molecule type" value="Genomic_DNA"/>
</dbReference>
<keyword evidence="11 12" id="KW-0998">Cell outer membrane</keyword>
<evidence type="ECO:0000256" key="4">
    <source>
        <dbReference type="ARBA" id="ARBA00022452"/>
    </source>
</evidence>
<evidence type="ECO:0000256" key="13">
    <source>
        <dbReference type="RuleBase" id="RU003357"/>
    </source>
</evidence>
<dbReference type="Gene3D" id="2.170.130.10">
    <property type="entry name" value="TonB-dependent receptor, plug domain"/>
    <property type="match status" value="1"/>
</dbReference>
<evidence type="ECO:0000259" key="14">
    <source>
        <dbReference type="Pfam" id="PF00593"/>
    </source>
</evidence>
<evidence type="ECO:0000256" key="7">
    <source>
        <dbReference type="ARBA" id="ARBA00023065"/>
    </source>
</evidence>
<dbReference type="PROSITE" id="PS52016">
    <property type="entry name" value="TONB_DEPENDENT_REC_3"/>
    <property type="match status" value="1"/>
</dbReference>
<evidence type="ECO:0000256" key="1">
    <source>
        <dbReference type="ARBA" id="ARBA00004571"/>
    </source>
</evidence>
<keyword evidence="9 12" id="KW-0472">Membrane</keyword>
<evidence type="ECO:0000256" key="2">
    <source>
        <dbReference type="ARBA" id="ARBA00009810"/>
    </source>
</evidence>
<dbReference type="Gene3D" id="2.40.170.20">
    <property type="entry name" value="TonB-dependent receptor, beta-barrel domain"/>
    <property type="match status" value="1"/>
</dbReference>
<protein>
    <submittedName>
        <fullName evidence="16">Outer membrane protein</fullName>
    </submittedName>
</protein>
<feature type="domain" description="TonB-dependent receptor plug" evidence="15">
    <location>
        <begin position="7"/>
        <end position="104"/>
    </location>
</feature>
<dbReference type="InterPro" id="IPR012910">
    <property type="entry name" value="Plug_dom"/>
</dbReference>
<keyword evidence="8 13" id="KW-0798">TonB box</keyword>
<dbReference type="AlphaFoldDB" id="A0A8J2UN21"/>
<keyword evidence="17" id="KW-1185">Reference proteome</keyword>
<dbReference type="InterPro" id="IPR037066">
    <property type="entry name" value="Plug_dom_sf"/>
</dbReference>
<comment type="subcellular location">
    <subcellularLocation>
        <location evidence="1 12">Cell outer membrane</location>
        <topology evidence="1 12">Multi-pass membrane protein</topology>
    </subcellularLocation>
</comment>
<feature type="domain" description="TonB-dependent receptor-like beta-barrel" evidence="14">
    <location>
        <begin position="156"/>
        <end position="553"/>
    </location>
</feature>
<keyword evidence="10" id="KW-0675">Receptor</keyword>
<evidence type="ECO:0000256" key="3">
    <source>
        <dbReference type="ARBA" id="ARBA00022448"/>
    </source>
</evidence>
<evidence type="ECO:0000256" key="9">
    <source>
        <dbReference type="ARBA" id="ARBA00023136"/>
    </source>
</evidence>
<dbReference type="GO" id="GO:0006811">
    <property type="term" value="P:monoatomic ion transport"/>
    <property type="evidence" value="ECO:0007669"/>
    <property type="project" value="UniProtKB-KW"/>
</dbReference>
<evidence type="ECO:0000256" key="12">
    <source>
        <dbReference type="PROSITE-ProRule" id="PRU01360"/>
    </source>
</evidence>